<dbReference type="RefSeq" id="WP_388035374.1">
    <property type="nucleotide sequence ID" value="NZ_JBHUEK010000007.1"/>
</dbReference>
<sequence>MKWTINQLNQLARKGLMIDETVDVRDLMEIEKSIRDISPVQITGRADLSSTKASFHIAISGSMILPCSRTLVDVKFPFEIKTTETFLLRQTSEFDLESEEDVHQVKGEVIDLLPLIKENILLEIPIQIFCDDDSDSEDAAPQSGQDWEVISEDDKQNKIDPRLAGLAKFFEDE</sequence>
<proteinExistence type="predicted"/>
<gene>
    <name evidence="2" type="ORF">ACFSFW_03815</name>
</gene>
<protein>
    <submittedName>
        <fullName evidence="2">YceD family protein</fullName>
    </submittedName>
</protein>
<evidence type="ECO:0000313" key="2">
    <source>
        <dbReference type="EMBL" id="MFD1777782.1"/>
    </source>
</evidence>
<dbReference type="Pfam" id="PF02620">
    <property type="entry name" value="YceD"/>
    <property type="match status" value="1"/>
</dbReference>
<dbReference type="Proteomes" id="UP001597227">
    <property type="component" value="Unassembled WGS sequence"/>
</dbReference>
<dbReference type="InterPro" id="IPR003772">
    <property type="entry name" value="YceD"/>
</dbReference>
<organism evidence="2 3">
    <name type="scientific">Fredinandcohnia salidurans</name>
    <dbReference type="NCBI Taxonomy" id="2595041"/>
    <lineage>
        <taxon>Bacteria</taxon>
        <taxon>Bacillati</taxon>
        <taxon>Bacillota</taxon>
        <taxon>Bacilli</taxon>
        <taxon>Bacillales</taxon>
        <taxon>Bacillaceae</taxon>
        <taxon>Fredinandcohnia</taxon>
    </lineage>
</organism>
<evidence type="ECO:0000256" key="1">
    <source>
        <dbReference type="SAM" id="MobiDB-lite"/>
    </source>
</evidence>
<feature type="region of interest" description="Disordered" evidence="1">
    <location>
        <begin position="133"/>
        <end position="158"/>
    </location>
</feature>
<reference evidence="3" key="1">
    <citation type="journal article" date="2019" name="Int. J. Syst. Evol. Microbiol.">
        <title>The Global Catalogue of Microorganisms (GCM) 10K type strain sequencing project: providing services to taxonomists for standard genome sequencing and annotation.</title>
        <authorList>
            <consortium name="The Broad Institute Genomics Platform"/>
            <consortium name="The Broad Institute Genome Sequencing Center for Infectious Disease"/>
            <person name="Wu L."/>
            <person name="Ma J."/>
        </authorList>
    </citation>
    <scope>NUCLEOTIDE SEQUENCE [LARGE SCALE GENOMIC DNA]</scope>
    <source>
        <strain evidence="3">CCUG 15531</strain>
    </source>
</reference>
<accession>A0ABW4MID4</accession>
<evidence type="ECO:0000313" key="3">
    <source>
        <dbReference type="Proteomes" id="UP001597227"/>
    </source>
</evidence>
<comment type="caution">
    <text evidence="2">The sequence shown here is derived from an EMBL/GenBank/DDBJ whole genome shotgun (WGS) entry which is preliminary data.</text>
</comment>
<dbReference type="EMBL" id="JBHUEK010000007">
    <property type="protein sequence ID" value="MFD1777782.1"/>
    <property type="molecule type" value="Genomic_DNA"/>
</dbReference>
<name>A0ABW4MID4_9BACI</name>
<keyword evidence="3" id="KW-1185">Reference proteome</keyword>